<dbReference type="NCBIfam" id="TIGR01855">
    <property type="entry name" value="IMP_synth_hisH"/>
    <property type="match status" value="1"/>
</dbReference>
<comment type="subcellular location">
    <subcellularLocation>
        <location evidence="10">Cytoplasm</location>
    </subcellularLocation>
</comment>
<evidence type="ECO:0000256" key="5">
    <source>
        <dbReference type="ARBA" id="ARBA00022962"/>
    </source>
</evidence>
<keyword evidence="7 10" id="KW-0456">Lyase</keyword>
<organism evidence="12 13">
    <name type="scientific">Asticcacaulis currens</name>
    <dbReference type="NCBI Taxonomy" id="2984210"/>
    <lineage>
        <taxon>Bacteria</taxon>
        <taxon>Pseudomonadati</taxon>
        <taxon>Pseudomonadota</taxon>
        <taxon>Alphaproteobacteria</taxon>
        <taxon>Caulobacterales</taxon>
        <taxon>Caulobacteraceae</taxon>
        <taxon>Asticcacaulis</taxon>
    </lineage>
</organism>
<feature type="active site" description="Nucleophile" evidence="10">
    <location>
        <position position="83"/>
    </location>
</feature>
<keyword evidence="3 10" id="KW-0028">Amino-acid biosynthesis</keyword>
<dbReference type="GO" id="GO:0016829">
    <property type="term" value="F:lyase activity"/>
    <property type="evidence" value="ECO:0007669"/>
    <property type="project" value="UniProtKB-KW"/>
</dbReference>
<evidence type="ECO:0000256" key="10">
    <source>
        <dbReference type="HAMAP-Rule" id="MF_00278"/>
    </source>
</evidence>
<evidence type="ECO:0000256" key="7">
    <source>
        <dbReference type="ARBA" id="ARBA00023239"/>
    </source>
</evidence>
<keyword evidence="6 10" id="KW-0368">Histidine biosynthesis</keyword>
<dbReference type="Proteomes" id="UP001216595">
    <property type="component" value="Unassembled WGS sequence"/>
</dbReference>
<evidence type="ECO:0000256" key="1">
    <source>
        <dbReference type="ARBA" id="ARBA00005091"/>
    </source>
</evidence>
<comment type="function">
    <text evidence="10">IGPS catalyzes the conversion of PRFAR and glutamine to IGP, AICAR and glutamate. The HisH subunit catalyzes the hydrolysis of glutamine to glutamate and ammonia as part of the synthesis of IGP and AICAR. The resulting ammonia molecule is channeled to the active site of HisF.</text>
</comment>
<evidence type="ECO:0000313" key="13">
    <source>
        <dbReference type="Proteomes" id="UP001216595"/>
    </source>
</evidence>
<comment type="subunit">
    <text evidence="2 10">Heterodimer of HisH and HisF.</text>
</comment>
<proteinExistence type="inferred from homology"/>
<evidence type="ECO:0000256" key="9">
    <source>
        <dbReference type="ARBA" id="ARBA00049534"/>
    </source>
</evidence>
<dbReference type="Gene3D" id="3.40.50.880">
    <property type="match status" value="1"/>
</dbReference>
<feature type="active site" evidence="10">
    <location>
        <position position="186"/>
    </location>
</feature>
<dbReference type="PANTHER" id="PTHR42701">
    <property type="entry name" value="IMIDAZOLE GLYCEROL PHOSPHATE SYNTHASE SUBUNIT HISH"/>
    <property type="match status" value="1"/>
</dbReference>
<comment type="pathway">
    <text evidence="1 10">Amino-acid biosynthesis; L-histidine biosynthesis; L-histidine from 5-phospho-alpha-D-ribose 1-diphosphate: step 5/9.</text>
</comment>
<gene>
    <name evidence="10 12" type="primary">hisH</name>
    <name evidence="12" type="ORF">PQU94_06525</name>
</gene>
<evidence type="ECO:0000259" key="11">
    <source>
        <dbReference type="Pfam" id="PF00117"/>
    </source>
</evidence>
<reference evidence="12 13" key="1">
    <citation type="submission" date="2023-01" db="EMBL/GenBank/DDBJ databases">
        <title>Novel species of the genus Asticcacaulis isolated from rivers.</title>
        <authorList>
            <person name="Lu H."/>
        </authorList>
    </citation>
    <scope>NUCLEOTIDE SEQUENCE [LARGE SCALE GENOMIC DNA]</scope>
    <source>
        <strain evidence="12 13">DXS10W</strain>
    </source>
</reference>
<comment type="catalytic activity">
    <reaction evidence="8 10">
        <text>5-[(5-phospho-1-deoxy-D-ribulos-1-ylimino)methylamino]-1-(5-phospho-beta-D-ribosyl)imidazole-4-carboxamide + L-glutamine = D-erythro-1-(imidazol-4-yl)glycerol 3-phosphate + 5-amino-1-(5-phospho-beta-D-ribosyl)imidazole-4-carboxamide + L-glutamate + H(+)</text>
        <dbReference type="Rhea" id="RHEA:24793"/>
        <dbReference type="ChEBI" id="CHEBI:15378"/>
        <dbReference type="ChEBI" id="CHEBI:29985"/>
        <dbReference type="ChEBI" id="CHEBI:58278"/>
        <dbReference type="ChEBI" id="CHEBI:58359"/>
        <dbReference type="ChEBI" id="CHEBI:58475"/>
        <dbReference type="ChEBI" id="CHEBI:58525"/>
        <dbReference type="EC" id="4.3.2.10"/>
    </reaction>
</comment>
<keyword evidence="5 10" id="KW-0315">Glutamine amidotransferase</keyword>
<evidence type="ECO:0000256" key="3">
    <source>
        <dbReference type="ARBA" id="ARBA00022605"/>
    </source>
</evidence>
<dbReference type="CDD" id="cd01748">
    <property type="entry name" value="GATase1_IGP_Synthase"/>
    <property type="match status" value="1"/>
</dbReference>
<evidence type="ECO:0000256" key="6">
    <source>
        <dbReference type="ARBA" id="ARBA00023102"/>
    </source>
</evidence>
<dbReference type="RefSeq" id="WP_272740661.1">
    <property type="nucleotide sequence ID" value="NZ_JAQQKW010000003.1"/>
</dbReference>
<dbReference type="EC" id="3.5.1.2" evidence="10"/>
<feature type="domain" description="Glutamine amidotransferase" evidence="11">
    <location>
        <begin position="12"/>
        <end position="200"/>
    </location>
</feature>
<dbReference type="PANTHER" id="PTHR42701:SF1">
    <property type="entry name" value="IMIDAZOLE GLYCEROL PHOSPHATE SYNTHASE SUBUNIT HISH"/>
    <property type="match status" value="1"/>
</dbReference>
<dbReference type="InterPro" id="IPR017926">
    <property type="entry name" value="GATASE"/>
</dbReference>
<dbReference type="InterPro" id="IPR010139">
    <property type="entry name" value="Imidazole-glycPsynth_HisH"/>
</dbReference>
<evidence type="ECO:0000313" key="12">
    <source>
        <dbReference type="EMBL" id="MDC7693936.1"/>
    </source>
</evidence>
<keyword evidence="10" id="KW-0963">Cytoplasm</keyword>
<keyword evidence="4 10" id="KW-0378">Hydrolase</keyword>
<dbReference type="InterPro" id="IPR029062">
    <property type="entry name" value="Class_I_gatase-like"/>
</dbReference>
<protein>
    <recommendedName>
        <fullName evidence="10">Imidazole glycerol phosphate synthase subunit HisH</fullName>
        <ecNumber evidence="10">4.3.2.10</ecNumber>
    </recommendedName>
    <alternativeName>
        <fullName evidence="10">IGP synthase glutaminase subunit</fullName>
        <ecNumber evidence="10">3.5.1.2</ecNumber>
    </alternativeName>
    <alternativeName>
        <fullName evidence="10">IGP synthase subunit HisH</fullName>
    </alternativeName>
    <alternativeName>
        <fullName evidence="10">ImGP synthase subunit HisH</fullName>
        <shortName evidence="10">IGPS subunit HisH</shortName>
    </alternativeName>
</protein>
<dbReference type="EC" id="4.3.2.10" evidence="10"/>
<dbReference type="Pfam" id="PF00117">
    <property type="entry name" value="GATase"/>
    <property type="match status" value="1"/>
</dbReference>
<evidence type="ECO:0000256" key="4">
    <source>
        <dbReference type="ARBA" id="ARBA00022801"/>
    </source>
</evidence>
<dbReference type="SUPFAM" id="SSF52317">
    <property type="entry name" value="Class I glutamine amidotransferase-like"/>
    <property type="match status" value="1"/>
</dbReference>
<dbReference type="PIRSF" id="PIRSF000495">
    <property type="entry name" value="Amidotransf_hisH"/>
    <property type="match status" value="1"/>
</dbReference>
<dbReference type="EMBL" id="JAQQKW010000003">
    <property type="protein sequence ID" value="MDC7693936.1"/>
    <property type="molecule type" value="Genomic_DNA"/>
</dbReference>
<evidence type="ECO:0000256" key="2">
    <source>
        <dbReference type="ARBA" id="ARBA00011152"/>
    </source>
</evidence>
<keyword evidence="13" id="KW-1185">Reference proteome</keyword>
<dbReference type="PROSITE" id="PS51273">
    <property type="entry name" value="GATASE_TYPE_1"/>
    <property type="match status" value="1"/>
</dbReference>
<comment type="caution">
    <text evidence="12">The sequence shown here is derived from an EMBL/GenBank/DDBJ whole genome shotgun (WGS) entry which is preliminary data.</text>
</comment>
<name>A0ABT5ICM4_9CAUL</name>
<sequence>MTDPSTAKVVVIELGCANTASVLFALERLGAEAVLSSDASEIRAAPRVVLPGVGAAGFVMSRIHELGLYDTIRGLTQPLMGVCLGQQLLFDSSEEGNVECLGLIPGRVVKMEAPKPLVVPHMGWNQLQAVREDPLTAGLNAGDYAYFVHSFVCPVTDHTLAQSTYGAPFAAMVRKGNVWGCQFHPERSSTAGAKILENFLTL</sequence>
<accession>A0ABT5ICM4</accession>
<feature type="active site" evidence="10">
    <location>
        <position position="184"/>
    </location>
</feature>
<evidence type="ECO:0000256" key="8">
    <source>
        <dbReference type="ARBA" id="ARBA00047838"/>
    </source>
</evidence>
<dbReference type="HAMAP" id="MF_00278">
    <property type="entry name" value="HisH"/>
    <property type="match status" value="1"/>
</dbReference>
<comment type="catalytic activity">
    <reaction evidence="9 10">
        <text>L-glutamine + H2O = L-glutamate + NH4(+)</text>
        <dbReference type="Rhea" id="RHEA:15889"/>
        <dbReference type="ChEBI" id="CHEBI:15377"/>
        <dbReference type="ChEBI" id="CHEBI:28938"/>
        <dbReference type="ChEBI" id="CHEBI:29985"/>
        <dbReference type="ChEBI" id="CHEBI:58359"/>
        <dbReference type="EC" id="3.5.1.2"/>
    </reaction>
</comment>